<comment type="caution">
    <text evidence="2">The sequence shown here is derived from an EMBL/GenBank/DDBJ whole genome shotgun (WGS) entry which is preliminary data.</text>
</comment>
<protein>
    <submittedName>
        <fullName evidence="2">Uncharacterized protein</fullName>
    </submittedName>
</protein>
<gene>
    <name evidence="2" type="ORF">QJS10_CPA02g01276</name>
</gene>
<proteinExistence type="predicted"/>
<sequence length="103" mass="11925">MAKVIKRELELLKAQEVFEGLGDFKIKNSSFRDFYRRIKNDIIAAYERWSFKEPSQKMLRKREHKRPRSATMGGPSYLEREGPAQGEILPLAAISREAVDKGL</sequence>
<keyword evidence="3" id="KW-1185">Reference proteome</keyword>
<dbReference type="Proteomes" id="UP001180020">
    <property type="component" value="Unassembled WGS sequence"/>
</dbReference>
<evidence type="ECO:0000313" key="3">
    <source>
        <dbReference type="Proteomes" id="UP001180020"/>
    </source>
</evidence>
<dbReference type="EMBL" id="JAUJYO010000002">
    <property type="protein sequence ID" value="KAK1323816.1"/>
    <property type="molecule type" value="Genomic_DNA"/>
</dbReference>
<reference evidence="2" key="1">
    <citation type="journal article" date="2023" name="Nat. Commun.">
        <title>Diploid and tetraploid genomes of Acorus and the evolution of monocots.</title>
        <authorList>
            <person name="Ma L."/>
            <person name="Liu K.W."/>
            <person name="Li Z."/>
            <person name="Hsiao Y.Y."/>
            <person name="Qi Y."/>
            <person name="Fu T."/>
            <person name="Tang G.D."/>
            <person name="Zhang D."/>
            <person name="Sun W.H."/>
            <person name="Liu D.K."/>
            <person name="Li Y."/>
            <person name="Chen G.Z."/>
            <person name="Liu X.D."/>
            <person name="Liao X.Y."/>
            <person name="Jiang Y.T."/>
            <person name="Yu X."/>
            <person name="Hao Y."/>
            <person name="Huang J."/>
            <person name="Zhao X.W."/>
            <person name="Ke S."/>
            <person name="Chen Y.Y."/>
            <person name="Wu W.L."/>
            <person name="Hsu J.L."/>
            <person name="Lin Y.F."/>
            <person name="Huang M.D."/>
            <person name="Li C.Y."/>
            <person name="Huang L."/>
            <person name="Wang Z.W."/>
            <person name="Zhao X."/>
            <person name="Zhong W.Y."/>
            <person name="Peng D.H."/>
            <person name="Ahmad S."/>
            <person name="Lan S."/>
            <person name="Zhang J.S."/>
            <person name="Tsai W.C."/>
            <person name="Van de Peer Y."/>
            <person name="Liu Z.J."/>
        </authorList>
    </citation>
    <scope>NUCLEOTIDE SEQUENCE</scope>
    <source>
        <strain evidence="2">CP</strain>
    </source>
</reference>
<dbReference type="AlphaFoldDB" id="A0AAV9FD80"/>
<feature type="region of interest" description="Disordered" evidence="1">
    <location>
        <begin position="57"/>
        <end position="84"/>
    </location>
</feature>
<evidence type="ECO:0000256" key="1">
    <source>
        <dbReference type="SAM" id="MobiDB-lite"/>
    </source>
</evidence>
<feature type="compositionally biased region" description="Basic residues" evidence="1">
    <location>
        <begin position="58"/>
        <end position="68"/>
    </location>
</feature>
<organism evidence="2 3">
    <name type="scientific">Acorus calamus</name>
    <name type="common">Sweet flag</name>
    <dbReference type="NCBI Taxonomy" id="4465"/>
    <lineage>
        <taxon>Eukaryota</taxon>
        <taxon>Viridiplantae</taxon>
        <taxon>Streptophyta</taxon>
        <taxon>Embryophyta</taxon>
        <taxon>Tracheophyta</taxon>
        <taxon>Spermatophyta</taxon>
        <taxon>Magnoliopsida</taxon>
        <taxon>Liliopsida</taxon>
        <taxon>Acoraceae</taxon>
        <taxon>Acorus</taxon>
    </lineage>
</organism>
<evidence type="ECO:0000313" key="2">
    <source>
        <dbReference type="EMBL" id="KAK1323816.1"/>
    </source>
</evidence>
<reference evidence="2" key="2">
    <citation type="submission" date="2023-06" db="EMBL/GenBank/DDBJ databases">
        <authorList>
            <person name="Ma L."/>
            <person name="Liu K.-W."/>
            <person name="Li Z."/>
            <person name="Hsiao Y.-Y."/>
            <person name="Qi Y."/>
            <person name="Fu T."/>
            <person name="Tang G."/>
            <person name="Zhang D."/>
            <person name="Sun W.-H."/>
            <person name="Liu D.-K."/>
            <person name="Li Y."/>
            <person name="Chen G.-Z."/>
            <person name="Liu X.-D."/>
            <person name="Liao X.-Y."/>
            <person name="Jiang Y.-T."/>
            <person name="Yu X."/>
            <person name="Hao Y."/>
            <person name="Huang J."/>
            <person name="Zhao X.-W."/>
            <person name="Ke S."/>
            <person name="Chen Y.-Y."/>
            <person name="Wu W.-L."/>
            <person name="Hsu J.-L."/>
            <person name="Lin Y.-F."/>
            <person name="Huang M.-D."/>
            <person name="Li C.-Y."/>
            <person name="Huang L."/>
            <person name="Wang Z.-W."/>
            <person name="Zhao X."/>
            <person name="Zhong W.-Y."/>
            <person name="Peng D.-H."/>
            <person name="Ahmad S."/>
            <person name="Lan S."/>
            <person name="Zhang J.-S."/>
            <person name="Tsai W.-C."/>
            <person name="Van De Peer Y."/>
            <person name="Liu Z.-J."/>
        </authorList>
    </citation>
    <scope>NUCLEOTIDE SEQUENCE</scope>
    <source>
        <strain evidence="2">CP</strain>
        <tissue evidence="2">Leaves</tissue>
    </source>
</reference>
<accession>A0AAV9FD80</accession>
<name>A0AAV9FD80_ACOCL</name>